<reference evidence="1 2" key="1">
    <citation type="submission" date="2020-08" db="EMBL/GenBank/DDBJ databases">
        <title>Genomic Encyclopedia of Type Strains, Phase III (KMG-III): the genomes of soil and plant-associated and newly described type strains.</title>
        <authorList>
            <person name="Whitman W."/>
        </authorList>
    </citation>
    <scope>NUCLEOTIDE SEQUENCE [LARGE SCALE GENOMIC DNA]</scope>
    <source>
        <strain evidence="1 2">CECT 7247</strain>
    </source>
</reference>
<sequence>MRVYPFRPTSTTKLQPGDFWALPLADGKFGCGRVIAIKADAGPGQRSMLLAGVMDWVGTSPPSVDSLAGCATRAQGQIHLRSIWETGGEILGNRPLEADGIEVGEFLSEQPGRNCMLMRGYDVVRPATSDEQLRLPVFPTWGYLVMVRLVQARVGA</sequence>
<evidence type="ECO:0000313" key="1">
    <source>
        <dbReference type="EMBL" id="MBB3196476.1"/>
    </source>
</evidence>
<accession>A0ABR6GWJ5</accession>
<organism evidence="1 2">
    <name type="scientific">Roseateles terrae</name>
    <dbReference type="NCBI Taxonomy" id="431060"/>
    <lineage>
        <taxon>Bacteria</taxon>
        <taxon>Pseudomonadati</taxon>
        <taxon>Pseudomonadota</taxon>
        <taxon>Betaproteobacteria</taxon>
        <taxon>Burkholderiales</taxon>
        <taxon>Sphaerotilaceae</taxon>
        <taxon>Roseateles</taxon>
    </lineage>
</organism>
<name>A0ABR6GWJ5_9BURK</name>
<protein>
    <submittedName>
        <fullName evidence="1">Uncharacterized protein</fullName>
    </submittedName>
</protein>
<gene>
    <name evidence="1" type="ORF">FHS28_003888</name>
</gene>
<comment type="caution">
    <text evidence="1">The sequence shown here is derived from an EMBL/GenBank/DDBJ whole genome shotgun (WGS) entry which is preliminary data.</text>
</comment>
<keyword evidence="2" id="KW-1185">Reference proteome</keyword>
<proteinExistence type="predicted"/>
<dbReference type="Proteomes" id="UP000574369">
    <property type="component" value="Unassembled WGS sequence"/>
</dbReference>
<evidence type="ECO:0000313" key="2">
    <source>
        <dbReference type="Proteomes" id="UP000574369"/>
    </source>
</evidence>
<dbReference type="EMBL" id="JACHXO010000007">
    <property type="protein sequence ID" value="MBB3196476.1"/>
    <property type="molecule type" value="Genomic_DNA"/>
</dbReference>